<name>A0A1L9UYR7_ASPBC</name>
<evidence type="ECO:0000256" key="1">
    <source>
        <dbReference type="SAM" id="MobiDB-lite"/>
    </source>
</evidence>
<dbReference type="AlphaFoldDB" id="A0A1L9UYR7"/>
<keyword evidence="3" id="KW-1185">Reference proteome</keyword>
<dbReference type="GeneID" id="93574448"/>
<gene>
    <name evidence="2" type="ORF">ASPBRDRAFT_214735</name>
</gene>
<organism evidence="2 3">
    <name type="scientific">Aspergillus brasiliensis (strain CBS 101740 / IMI 381727 / IBT 21946)</name>
    <dbReference type="NCBI Taxonomy" id="767769"/>
    <lineage>
        <taxon>Eukaryota</taxon>
        <taxon>Fungi</taxon>
        <taxon>Dikarya</taxon>
        <taxon>Ascomycota</taxon>
        <taxon>Pezizomycotina</taxon>
        <taxon>Eurotiomycetes</taxon>
        <taxon>Eurotiomycetidae</taxon>
        <taxon>Eurotiales</taxon>
        <taxon>Aspergillaceae</taxon>
        <taxon>Aspergillus</taxon>
        <taxon>Aspergillus subgen. Circumdati</taxon>
    </lineage>
</organism>
<dbReference type="Proteomes" id="UP000184499">
    <property type="component" value="Unassembled WGS sequence"/>
</dbReference>
<evidence type="ECO:0000313" key="3">
    <source>
        <dbReference type="Proteomes" id="UP000184499"/>
    </source>
</evidence>
<accession>A0A1L9UYR7</accession>
<feature type="region of interest" description="Disordered" evidence="1">
    <location>
        <begin position="18"/>
        <end position="40"/>
    </location>
</feature>
<proteinExistence type="predicted"/>
<dbReference type="RefSeq" id="XP_067484028.1">
    <property type="nucleotide sequence ID" value="XM_067621960.1"/>
</dbReference>
<sequence length="132" mass="16144">MRWKGFWLMMKMMMIKRDSRTTSPKSLGQTEVEDHRQSKNKSCLRFPKHRRALHWSIQYSPPKLTFCKFCSLLQLLFGFSPSDRLLELRRRSMMTQPFPVSRHFPIDVSSPKVRRERERRRKRGRRTSFFFF</sequence>
<evidence type="ECO:0000313" key="2">
    <source>
        <dbReference type="EMBL" id="OJJ76781.1"/>
    </source>
</evidence>
<dbReference type="VEuPathDB" id="FungiDB:ASPBRDRAFT_214735"/>
<protein>
    <submittedName>
        <fullName evidence="2">Uncharacterized protein</fullName>
    </submittedName>
</protein>
<dbReference type="EMBL" id="KV878679">
    <property type="protein sequence ID" value="OJJ76781.1"/>
    <property type="molecule type" value="Genomic_DNA"/>
</dbReference>
<reference evidence="3" key="1">
    <citation type="journal article" date="2017" name="Genome Biol.">
        <title>Comparative genomics reveals high biological diversity and specific adaptations in the industrially and medically important fungal genus Aspergillus.</title>
        <authorList>
            <person name="de Vries R.P."/>
            <person name="Riley R."/>
            <person name="Wiebenga A."/>
            <person name="Aguilar-Osorio G."/>
            <person name="Amillis S."/>
            <person name="Uchima C.A."/>
            <person name="Anderluh G."/>
            <person name="Asadollahi M."/>
            <person name="Askin M."/>
            <person name="Barry K."/>
            <person name="Battaglia E."/>
            <person name="Bayram O."/>
            <person name="Benocci T."/>
            <person name="Braus-Stromeyer S.A."/>
            <person name="Caldana C."/>
            <person name="Canovas D."/>
            <person name="Cerqueira G.C."/>
            <person name="Chen F."/>
            <person name="Chen W."/>
            <person name="Choi C."/>
            <person name="Clum A."/>
            <person name="Dos Santos R.A."/>
            <person name="Damasio A.R."/>
            <person name="Diallinas G."/>
            <person name="Emri T."/>
            <person name="Fekete E."/>
            <person name="Flipphi M."/>
            <person name="Freyberg S."/>
            <person name="Gallo A."/>
            <person name="Gournas C."/>
            <person name="Habgood R."/>
            <person name="Hainaut M."/>
            <person name="Harispe M.L."/>
            <person name="Henrissat B."/>
            <person name="Hilden K.S."/>
            <person name="Hope R."/>
            <person name="Hossain A."/>
            <person name="Karabika E."/>
            <person name="Karaffa L."/>
            <person name="Karanyi Z."/>
            <person name="Krasevec N."/>
            <person name="Kuo A."/>
            <person name="Kusch H."/>
            <person name="LaButti K."/>
            <person name="Lagendijk E.L."/>
            <person name="Lapidus A."/>
            <person name="Levasseur A."/>
            <person name="Lindquist E."/>
            <person name="Lipzen A."/>
            <person name="Logrieco A.F."/>
            <person name="MacCabe A."/>
            <person name="Maekelae M.R."/>
            <person name="Malavazi I."/>
            <person name="Melin P."/>
            <person name="Meyer V."/>
            <person name="Mielnichuk N."/>
            <person name="Miskei M."/>
            <person name="Molnar A.P."/>
            <person name="Mule G."/>
            <person name="Ngan C.Y."/>
            <person name="Orejas M."/>
            <person name="Orosz E."/>
            <person name="Ouedraogo J.P."/>
            <person name="Overkamp K.M."/>
            <person name="Park H.-S."/>
            <person name="Perrone G."/>
            <person name="Piumi F."/>
            <person name="Punt P.J."/>
            <person name="Ram A.F."/>
            <person name="Ramon A."/>
            <person name="Rauscher S."/>
            <person name="Record E."/>
            <person name="Riano-Pachon D.M."/>
            <person name="Robert V."/>
            <person name="Roehrig J."/>
            <person name="Ruller R."/>
            <person name="Salamov A."/>
            <person name="Salih N.S."/>
            <person name="Samson R.A."/>
            <person name="Sandor E."/>
            <person name="Sanguinetti M."/>
            <person name="Schuetze T."/>
            <person name="Sepcic K."/>
            <person name="Shelest E."/>
            <person name="Sherlock G."/>
            <person name="Sophianopoulou V."/>
            <person name="Squina F.M."/>
            <person name="Sun H."/>
            <person name="Susca A."/>
            <person name="Todd R.B."/>
            <person name="Tsang A."/>
            <person name="Unkles S.E."/>
            <person name="van de Wiele N."/>
            <person name="van Rossen-Uffink D."/>
            <person name="Oliveira J.V."/>
            <person name="Vesth T.C."/>
            <person name="Visser J."/>
            <person name="Yu J.-H."/>
            <person name="Zhou M."/>
            <person name="Andersen M.R."/>
            <person name="Archer D.B."/>
            <person name="Baker S.E."/>
            <person name="Benoit I."/>
            <person name="Brakhage A.A."/>
            <person name="Braus G.H."/>
            <person name="Fischer R."/>
            <person name="Frisvad J.C."/>
            <person name="Goldman G.H."/>
            <person name="Houbraken J."/>
            <person name="Oakley B."/>
            <person name="Pocsi I."/>
            <person name="Scazzocchio C."/>
            <person name="Seiboth B."/>
            <person name="vanKuyk P.A."/>
            <person name="Wortman J."/>
            <person name="Dyer P.S."/>
            <person name="Grigoriev I.V."/>
        </authorList>
    </citation>
    <scope>NUCLEOTIDE SEQUENCE [LARGE SCALE GENOMIC DNA]</scope>
    <source>
        <strain evidence="3">CBS 101740 / IMI 381727 / IBT 21946</strain>
    </source>
</reference>